<dbReference type="Proteomes" id="UP001176941">
    <property type="component" value="Chromosome 23"/>
</dbReference>
<reference evidence="2" key="1">
    <citation type="submission" date="2023-04" db="EMBL/GenBank/DDBJ databases">
        <authorList>
            <consortium name="ELIXIR-Norway"/>
        </authorList>
    </citation>
    <scope>NUCLEOTIDE SEQUENCE [LARGE SCALE GENOMIC DNA]</scope>
</reference>
<organism evidence="2 3">
    <name type="scientific">Rangifer tarandus platyrhynchus</name>
    <name type="common">Svalbard reindeer</name>
    <dbReference type="NCBI Taxonomy" id="3082113"/>
    <lineage>
        <taxon>Eukaryota</taxon>
        <taxon>Metazoa</taxon>
        <taxon>Chordata</taxon>
        <taxon>Craniata</taxon>
        <taxon>Vertebrata</taxon>
        <taxon>Euteleostomi</taxon>
        <taxon>Mammalia</taxon>
        <taxon>Eutheria</taxon>
        <taxon>Laurasiatheria</taxon>
        <taxon>Artiodactyla</taxon>
        <taxon>Ruminantia</taxon>
        <taxon>Pecora</taxon>
        <taxon>Cervidae</taxon>
        <taxon>Odocoileinae</taxon>
        <taxon>Rangifer</taxon>
    </lineage>
</organism>
<protein>
    <submittedName>
        <fullName evidence="2">Uncharacterized protein</fullName>
    </submittedName>
</protein>
<proteinExistence type="predicted"/>
<evidence type="ECO:0000313" key="3">
    <source>
        <dbReference type="Proteomes" id="UP001176941"/>
    </source>
</evidence>
<evidence type="ECO:0000256" key="1">
    <source>
        <dbReference type="SAM" id="MobiDB-lite"/>
    </source>
</evidence>
<sequence>MSEYSEKSREGAGCCCEGPLRSLAFLRSAAESPVTGTQLRQPPRAPALGRLHARLILGLLEPFTELLQLRLLSRPAASRHGGSFAAEHGFEAPRPQQLQREGSVVEGCGLGCPVVCAVFLDQGSNPRARHWRKALGVAPGCPQLLARGIDAVGSGGLTGASSKPCRHKRRHGVRKGVTASQKASRRQTRRHGVRKAIMGAGSIGCPFFPPSGPSPAARASLVTILLRVTQSHSRRLQEHRDHLLRNMALRSCRPLSLQDLPGLLFPKSDSGTLDQMARCCFLNFILTPGPQLSVPHSDKRNTPGNRASQGALVSRR</sequence>
<name>A0ABN8YTD8_RANTA</name>
<evidence type="ECO:0000313" key="2">
    <source>
        <dbReference type="EMBL" id="CAI9164857.1"/>
    </source>
</evidence>
<feature type="region of interest" description="Disordered" evidence="1">
    <location>
        <begin position="293"/>
        <end position="316"/>
    </location>
</feature>
<accession>A0ABN8YTD8</accession>
<dbReference type="EMBL" id="OX459959">
    <property type="protein sequence ID" value="CAI9164857.1"/>
    <property type="molecule type" value="Genomic_DNA"/>
</dbReference>
<keyword evidence="3" id="KW-1185">Reference proteome</keyword>
<gene>
    <name evidence="2" type="ORF">MRATA1EN1_LOCUS13819</name>
</gene>
<feature type="region of interest" description="Disordered" evidence="1">
    <location>
        <begin position="157"/>
        <end position="191"/>
    </location>
</feature>
<feature type="compositionally biased region" description="Basic residues" evidence="1">
    <location>
        <begin position="164"/>
        <end position="174"/>
    </location>
</feature>